<keyword evidence="5" id="KW-0479">Metal-binding</keyword>
<sequence>MDELREHTESHTLKELEDKIISQQNKMVKVEISQLFCKLCKKQLNNLEELRNHLKNHDIQFNLVDDLLMPFKINRDLRCQLCNEPFDSFYRLNIHMHRHYKKHICPICGTTFSNSVLLTLHKNRSHRIWRCVLCDVTFPSNAEKKCHDVSMHQKQIVKKLRFPCRYCQERFSQENNRIQHLVDAHGLPKPEHKCQICSKVFITRSLRNNHVKNVHQKEKNIECDICHRLFYAKSDVTRHKVTHTKEKKVACELCDTLFATKDSLRKHVRRIHTNVPIK</sequence>
<protein>
    <submittedName>
        <fullName evidence="18">Zinc finger protein 836</fullName>
    </submittedName>
</protein>
<dbReference type="PROSITE" id="PS00028">
    <property type="entry name" value="ZINC_FINGER_C2H2_1"/>
    <property type="match status" value="7"/>
</dbReference>
<name>A0A194RAB8_PAPMA</name>
<dbReference type="AlphaFoldDB" id="A0A194RAB8"/>
<keyword evidence="4" id="KW-0678">Repressor</keyword>
<evidence type="ECO:0000256" key="9">
    <source>
        <dbReference type="ARBA" id="ARBA00022833"/>
    </source>
</evidence>
<dbReference type="GO" id="GO:0008270">
    <property type="term" value="F:zinc ion binding"/>
    <property type="evidence" value="ECO:0007669"/>
    <property type="project" value="UniProtKB-KW"/>
</dbReference>
<evidence type="ECO:0000256" key="15">
    <source>
        <dbReference type="PROSITE-ProRule" id="PRU00042"/>
    </source>
</evidence>
<evidence type="ECO:0000256" key="4">
    <source>
        <dbReference type="ARBA" id="ARBA00022491"/>
    </source>
</evidence>
<evidence type="ECO:0000313" key="19">
    <source>
        <dbReference type="Proteomes" id="UP000053240"/>
    </source>
</evidence>
<proteinExistence type="inferred from homology"/>
<dbReference type="Gene3D" id="3.30.160.60">
    <property type="entry name" value="Classic Zinc Finger"/>
    <property type="match status" value="4"/>
</dbReference>
<comment type="similarity">
    <text evidence="2">Belongs to the krueppel C2H2-type zinc-finger protein family.</text>
</comment>
<feature type="domain" description="C2H2-type" evidence="17">
    <location>
        <begin position="249"/>
        <end position="274"/>
    </location>
</feature>
<reference evidence="18 19" key="1">
    <citation type="journal article" date="2015" name="Nat. Commun.">
        <title>Outbred genome sequencing and CRISPR/Cas9 gene editing in butterflies.</title>
        <authorList>
            <person name="Li X."/>
            <person name="Fan D."/>
            <person name="Zhang W."/>
            <person name="Liu G."/>
            <person name="Zhang L."/>
            <person name="Zhao L."/>
            <person name="Fang X."/>
            <person name="Chen L."/>
            <person name="Dong Y."/>
            <person name="Chen Y."/>
            <person name="Ding Y."/>
            <person name="Zhao R."/>
            <person name="Feng M."/>
            <person name="Zhu Y."/>
            <person name="Feng Y."/>
            <person name="Jiang X."/>
            <person name="Zhu D."/>
            <person name="Xiang H."/>
            <person name="Feng X."/>
            <person name="Li S."/>
            <person name="Wang J."/>
            <person name="Zhang G."/>
            <person name="Kronforst M.R."/>
            <person name="Wang W."/>
        </authorList>
    </citation>
    <scope>NUCLEOTIDE SEQUENCE [LARGE SCALE GENOMIC DNA]</scope>
    <source>
        <strain evidence="18">Ya'a_city_454_Pm</strain>
        <tissue evidence="18">Whole body</tissue>
    </source>
</reference>
<keyword evidence="8" id="KW-0221">Differentiation</keyword>
<evidence type="ECO:0000256" key="13">
    <source>
        <dbReference type="ARBA" id="ARBA00023163"/>
    </source>
</evidence>
<feature type="domain" description="C2H2-type" evidence="17">
    <location>
        <begin position="221"/>
        <end position="248"/>
    </location>
</feature>
<dbReference type="InParanoid" id="A0A194RAB8"/>
<dbReference type="InterPro" id="IPR036236">
    <property type="entry name" value="Znf_C2H2_sf"/>
</dbReference>
<keyword evidence="9" id="KW-0862">Zinc</keyword>
<dbReference type="STRING" id="76193.A0A194RAB8"/>
<dbReference type="PANTHER" id="PTHR24379">
    <property type="entry name" value="KRAB AND ZINC FINGER DOMAIN-CONTAINING"/>
    <property type="match status" value="1"/>
</dbReference>
<keyword evidence="12" id="KW-0010">Activator</keyword>
<dbReference type="Pfam" id="PF13912">
    <property type="entry name" value="zf-C2H2_6"/>
    <property type="match status" value="2"/>
</dbReference>
<evidence type="ECO:0000256" key="14">
    <source>
        <dbReference type="ARBA" id="ARBA00023242"/>
    </source>
</evidence>
<evidence type="ECO:0000256" key="6">
    <source>
        <dbReference type="ARBA" id="ARBA00022737"/>
    </source>
</evidence>
<dbReference type="SMART" id="SM00355">
    <property type="entry name" value="ZnF_C2H2"/>
    <property type="match status" value="8"/>
</dbReference>
<organism evidence="18 19">
    <name type="scientific">Papilio machaon</name>
    <name type="common">Old World swallowtail butterfly</name>
    <dbReference type="NCBI Taxonomy" id="76193"/>
    <lineage>
        <taxon>Eukaryota</taxon>
        <taxon>Metazoa</taxon>
        <taxon>Ecdysozoa</taxon>
        <taxon>Arthropoda</taxon>
        <taxon>Hexapoda</taxon>
        <taxon>Insecta</taxon>
        <taxon>Pterygota</taxon>
        <taxon>Neoptera</taxon>
        <taxon>Endopterygota</taxon>
        <taxon>Lepidoptera</taxon>
        <taxon>Glossata</taxon>
        <taxon>Ditrysia</taxon>
        <taxon>Papilionoidea</taxon>
        <taxon>Papilionidae</taxon>
        <taxon>Papilioninae</taxon>
        <taxon>Papilio</taxon>
    </lineage>
</organism>
<evidence type="ECO:0000256" key="11">
    <source>
        <dbReference type="ARBA" id="ARBA00023125"/>
    </source>
</evidence>
<keyword evidence="6" id="KW-0677">Repeat</keyword>
<evidence type="ECO:0000256" key="10">
    <source>
        <dbReference type="ARBA" id="ARBA00023015"/>
    </source>
</evidence>
<evidence type="ECO:0000259" key="17">
    <source>
        <dbReference type="PROSITE" id="PS50157"/>
    </source>
</evidence>
<feature type="domain" description="C2H2-type" evidence="17">
    <location>
        <begin position="103"/>
        <end position="126"/>
    </location>
</feature>
<dbReference type="Pfam" id="PF00096">
    <property type="entry name" value="zf-C2H2"/>
    <property type="match status" value="3"/>
</dbReference>
<feature type="coiled-coil region" evidence="16">
    <location>
        <begin position="13"/>
        <end position="60"/>
    </location>
</feature>
<dbReference type="SUPFAM" id="SSF57667">
    <property type="entry name" value="beta-beta-alpha zinc fingers"/>
    <property type="match status" value="3"/>
</dbReference>
<keyword evidence="13" id="KW-0804">Transcription</keyword>
<dbReference type="PROSITE" id="PS50157">
    <property type="entry name" value="ZINC_FINGER_C2H2_2"/>
    <property type="match status" value="5"/>
</dbReference>
<feature type="domain" description="C2H2-type" evidence="17">
    <location>
        <begin position="192"/>
        <end position="220"/>
    </location>
</feature>
<keyword evidence="11" id="KW-0238">DNA-binding</keyword>
<keyword evidence="14" id="KW-0539">Nucleus</keyword>
<gene>
    <name evidence="18" type="ORF">RR48_06970</name>
</gene>
<dbReference type="Proteomes" id="UP000053240">
    <property type="component" value="Unassembled WGS sequence"/>
</dbReference>
<dbReference type="InterPro" id="IPR013087">
    <property type="entry name" value="Znf_C2H2_type"/>
</dbReference>
<evidence type="ECO:0000256" key="16">
    <source>
        <dbReference type="SAM" id="Coils"/>
    </source>
</evidence>
<feature type="domain" description="C2H2-type" evidence="17">
    <location>
        <begin position="162"/>
        <end position="190"/>
    </location>
</feature>
<accession>A0A194RAB8</accession>
<keyword evidence="3" id="KW-0217">Developmental protein</keyword>
<evidence type="ECO:0000256" key="3">
    <source>
        <dbReference type="ARBA" id="ARBA00022473"/>
    </source>
</evidence>
<evidence type="ECO:0000313" key="18">
    <source>
        <dbReference type="EMBL" id="KPJ14220.1"/>
    </source>
</evidence>
<evidence type="ECO:0000256" key="12">
    <source>
        <dbReference type="ARBA" id="ARBA00023159"/>
    </source>
</evidence>
<evidence type="ECO:0000256" key="8">
    <source>
        <dbReference type="ARBA" id="ARBA00022782"/>
    </source>
</evidence>
<comment type="subcellular location">
    <subcellularLocation>
        <location evidence="1">Nucleus</location>
    </subcellularLocation>
</comment>
<evidence type="ECO:0000256" key="5">
    <source>
        <dbReference type="ARBA" id="ARBA00022723"/>
    </source>
</evidence>
<evidence type="ECO:0000256" key="1">
    <source>
        <dbReference type="ARBA" id="ARBA00004123"/>
    </source>
</evidence>
<keyword evidence="7 15" id="KW-0863">Zinc-finger</keyword>
<keyword evidence="10" id="KW-0805">Transcription regulation</keyword>
<keyword evidence="16" id="KW-0175">Coiled coil</keyword>
<keyword evidence="19" id="KW-1185">Reference proteome</keyword>
<evidence type="ECO:0000256" key="2">
    <source>
        <dbReference type="ARBA" id="ARBA00006991"/>
    </source>
</evidence>
<dbReference type="Pfam" id="PF12874">
    <property type="entry name" value="zf-met"/>
    <property type="match status" value="1"/>
</dbReference>
<dbReference type="EMBL" id="KQ460500">
    <property type="protein sequence ID" value="KPJ14220.1"/>
    <property type="molecule type" value="Genomic_DNA"/>
</dbReference>
<dbReference type="PANTHER" id="PTHR24379:SF128">
    <property type="entry name" value="C2H2-TYPE DOMAIN-CONTAINING PROTEIN"/>
    <property type="match status" value="1"/>
</dbReference>
<evidence type="ECO:0000256" key="7">
    <source>
        <dbReference type="ARBA" id="ARBA00022771"/>
    </source>
</evidence>